<dbReference type="OrthoDB" id="9805455at2"/>
<feature type="binding site" evidence="15">
    <location>
        <position position="472"/>
    </location>
    <ligand>
        <name>Mg(2+)</name>
        <dbReference type="ChEBI" id="CHEBI:18420"/>
        <note>shared with alpha subunit</note>
    </ligand>
</feature>
<keyword evidence="8 15" id="KW-0547">Nucleotide-binding</keyword>
<feature type="binding site" evidence="15">
    <location>
        <position position="473"/>
    </location>
    <ligand>
        <name>Mg(2+)</name>
        <dbReference type="ChEBI" id="CHEBI:18420"/>
        <note>shared with alpha subunit</note>
    </ligand>
</feature>
<dbReference type="GO" id="GO:0009328">
    <property type="term" value="C:phenylalanine-tRNA ligase complex"/>
    <property type="evidence" value="ECO:0007669"/>
    <property type="project" value="TreeGrafter"/>
</dbReference>
<dbReference type="RefSeq" id="WP_100390103.1">
    <property type="nucleotide sequence ID" value="NZ_BMZU01000001.1"/>
</dbReference>
<gene>
    <name evidence="15" type="primary">pheT</name>
    <name evidence="20" type="ORF">CLV85_2663</name>
</gene>
<keyword evidence="13 15" id="KW-0030">Aminoacyl-tRNA synthetase</keyword>
<keyword evidence="12 15" id="KW-0648">Protein biosynthesis</keyword>
<protein>
    <recommendedName>
        <fullName evidence="15">Phenylalanine--tRNA ligase beta subunit</fullName>
        <ecNumber evidence="15">6.1.1.20</ecNumber>
    </recommendedName>
    <alternativeName>
        <fullName evidence="15">Phenylalanyl-tRNA synthetase beta subunit</fullName>
        <shortName evidence="15">PheRS</shortName>
    </alternativeName>
</protein>
<proteinExistence type="inferred from homology"/>
<dbReference type="GO" id="GO:0005524">
    <property type="term" value="F:ATP binding"/>
    <property type="evidence" value="ECO:0007669"/>
    <property type="project" value="UniProtKB-UniRule"/>
</dbReference>
<dbReference type="CDD" id="cd00769">
    <property type="entry name" value="PheRS_beta_core"/>
    <property type="match status" value="1"/>
</dbReference>
<evidence type="ECO:0000259" key="19">
    <source>
        <dbReference type="PROSITE" id="PS51483"/>
    </source>
</evidence>
<keyword evidence="7 15" id="KW-0479">Metal-binding</keyword>
<dbReference type="EMBL" id="PGFH01000003">
    <property type="protein sequence ID" value="PJJ78207.1"/>
    <property type="molecule type" value="Genomic_DNA"/>
</dbReference>
<evidence type="ECO:0000256" key="5">
    <source>
        <dbReference type="ARBA" id="ARBA00022555"/>
    </source>
</evidence>
<dbReference type="Gene3D" id="3.30.930.10">
    <property type="entry name" value="Bira Bifunctional Protein, Domain 2"/>
    <property type="match status" value="1"/>
</dbReference>
<accession>A0A2M9D219</accession>
<feature type="domain" description="B5" evidence="19">
    <location>
        <begin position="410"/>
        <end position="485"/>
    </location>
</feature>
<dbReference type="Proteomes" id="UP000231742">
    <property type="component" value="Unassembled WGS sequence"/>
</dbReference>
<dbReference type="GO" id="GO:0000287">
    <property type="term" value="F:magnesium ion binding"/>
    <property type="evidence" value="ECO:0007669"/>
    <property type="project" value="UniProtKB-UniRule"/>
</dbReference>
<dbReference type="InterPro" id="IPR012340">
    <property type="entry name" value="NA-bd_OB-fold"/>
</dbReference>
<comment type="catalytic activity">
    <reaction evidence="14 15">
        <text>tRNA(Phe) + L-phenylalanine + ATP = L-phenylalanyl-tRNA(Phe) + AMP + diphosphate + H(+)</text>
        <dbReference type="Rhea" id="RHEA:19413"/>
        <dbReference type="Rhea" id="RHEA-COMP:9668"/>
        <dbReference type="Rhea" id="RHEA-COMP:9699"/>
        <dbReference type="ChEBI" id="CHEBI:15378"/>
        <dbReference type="ChEBI" id="CHEBI:30616"/>
        <dbReference type="ChEBI" id="CHEBI:33019"/>
        <dbReference type="ChEBI" id="CHEBI:58095"/>
        <dbReference type="ChEBI" id="CHEBI:78442"/>
        <dbReference type="ChEBI" id="CHEBI:78531"/>
        <dbReference type="ChEBI" id="CHEBI:456215"/>
        <dbReference type="EC" id="6.1.1.20"/>
    </reaction>
</comment>
<evidence type="ECO:0000256" key="14">
    <source>
        <dbReference type="ARBA" id="ARBA00049255"/>
    </source>
</evidence>
<comment type="subcellular location">
    <subcellularLocation>
        <location evidence="1 15">Cytoplasm</location>
    </subcellularLocation>
</comment>
<feature type="binding site" evidence="15">
    <location>
        <position position="463"/>
    </location>
    <ligand>
        <name>Mg(2+)</name>
        <dbReference type="ChEBI" id="CHEBI:18420"/>
        <note>shared with alpha subunit</note>
    </ligand>
</feature>
<comment type="subunit">
    <text evidence="3 15">Tetramer of two alpha and two beta subunits.</text>
</comment>
<dbReference type="Gene3D" id="3.30.70.380">
    <property type="entry name" value="Ferrodoxin-fold anticodon-binding domain"/>
    <property type="match status" value="1"/>
</dbReference>
<comment type="similarity">
    <text evidence="2 15">Belongs to the phenylalanyl-tRNA synthetase beta subunit family. Type 1 subfamily.</text>
</comment>
<comment type="cofactor">
    <cofactor evidence="15">
        <name>Mg(2+)</name>
        <dbReference type="ChEBI" id="CHEBI:18420"/>
    </cofactor>
    <text evidence="15">Binds 2 magnesium ions per tetramer.</text>
</comment>
<dbReference type="AlphaFoldDB" id="A0A2M9D219"/>
<keyword evidence="21" id="KW-1185">Reference proteome</keyword>
<reference evidence="20 21" key="1">
    <citation type="submission" date="2017-11" db="EMBL/GenBank/DDBJ databases">
        <title>Genomic Encyclopedia of Archaeal and Bacterial Type Strains, Phase II (KMG-II): From Individual Species to Whole Genera.</title>
        <authorList>
            <person name="Goeker M."/>
        </authorList>
    </citation>
    <scope>NUCLEOTIDE SEQUENCE [LARGE SCALE GENOMIC DNA]</scope>
    <source>
        <strain evidence="20 21">DSM 16400</strain>
    </source>
</reference>
<dbReference type="InterPro" id="IPR005146">
    <property type="entry name" value="B3/B4_tRNA-bd"/>
</dbReference>
<dbReference type="SUPFAM" id="SSF50249">
    <property type="entry name" value="Nucleic acid-binding proteins"/>
    <property type="match status" value="1"/>
</dbReference>
<feature type="domain" description="FDX-ACB" evidence="18">
    <location>
        <begin position="736"/>
        <end position="829"/>
    </location>
</feature>
<comment type="caution">
    <text evidence="15">Lacks conserved residue(s) required for the propagation of feature annotation.</text>
</comment>
<dbReference type="InterPro" id="IPR045864">
    <property type="entry name" value="aa-tRNA-synth_II/BPL/LPL"/>
</dbReference>
<dbReference type="PROSITE" id="PS51447">
    <property type="entry name" value="FDX_ACB"/>
    <property type="match status" value="1"/>
</dbReference>
<evidence type="ECO:0000256" key="10">
    <source>
        <dbReference type="ARBA" id="ARBA00022842"/>
    </source>
</evidence>
<dbReference type="SUPFAM" id="SSF56037">
    <property type="entry name" value="PheT/TilS domain"/>
    <property type="match status" value="1"/>
</dbReference>
<evidence type="ECO:0000256" key="6">
    <source>
        <dbReference type="ARBA" id="ARBA00022598"/>
    </source>
</evidence>
<dbReference type="PANTHER" id="PTHR10947">
    <property type="entry name" value="PHENYLALANYL-TRNA SYNTHETASE BETA CHAIN AND LEUCINE-RICH REPEAT-CONTAINING PROTEIN 47"/>
    <property type="match status" value="1"/>
</dbReference>
<dbReference type="SUPFAM" id="SSF54991">
    <property type="entry name" value="Anticodon-binding domain of PheRS"/>
    <property type="match status" value="1"/>
</dbReference>
<evidence type="ECO:0000256" key="1">
    <source>
        <dbReference type="ARBA" id="ARBA00004496"/>
    </source>
</evidence>
<dbReference type="InterPro" id="IPR002547">
    <property type="entry name" value="tRNA-bd_dom"/>
</dbReference>
<keyword evidence="11 16" id="KW-0694">RNA-binding</keyword>
<dbReference type="InterPro" id="IPR036690">
    <property type="entry name" value="Fdx_antiC-bd_sf"/>
</dbReference>
<evidence type="ECO:0000256" key="4">
    <source>
        <dbReference type="ARBA" id="ARBA00022490"/>
    </source>
</evidence>
<evidence type="ECO:0000256" key="7">
    <source>
        <dbReference type="ARBA" id="ARBA00022723"/>
    </source>
</evidence>
<keyword evidence="9 15" id="KW-0067">ATP-binding</keyword>
<keyword evidence="10 15" id="KW-0460">Magnesium</keyword>
<evidence type="ECO:0000259" key="17">
    <source>
        <dbReference type="PROSITE" id="PS50886"/>
    </source>
</evidence>
<keyword evidence="5 16" id="KW-0820">tRNA-binding</keyword>
<dbReference type="Pfam" id="PF03483">
    <property type="entry name" value="B3_4"/>
    <property type="match status" value="1"/>
</dbReference>
<evidence type="ECO:0000256" key="16">
    <source>
        <dbReference type="PROSITE-ProRule" id="PRU00209"/>
    </source>
</evidence>
<dbReference type="InterPro" id="IPR020825">
    <property type="entry name" value="Phe-tRNA_synthase-like_B3/B4"/>
</dbReference>
<evidence type="ECO:0000256" key="8">
    <source>
        <dbReference type="ARBA" id="ARBA00022741"/>
    </source>
</evidence>
<evidence type="ECO:0000256" key="13">
    <source>
        <dbReference type="ARBA" id="ARBA00023146"/>
    </source>
</evidence>
<dbReference type="FunFam" id="3.50.40.10:FF:000001">
    <property type="entry name" value="Phenylalanine--tRNA ligase beta subunit"/>
    <property type="match status" value="1"/>
</dbReference>
<dbReference type="Pfam" id="PF03147">
    <property type="entry name" value="FDX-ACB"/>
    <property type="match status" value="1"/>
</dbReference>
<dbReference type="InterPro" id="IPR033714">
    <property type="entry name" value="tRNA_bind_bactPheRS"/>
</dbReference>
<dbReference type="Gene3D" id="2.40.50.140">
    <property type="entry name" value="Nucleic acid-binding proteins"/>
    <property type="match status" value="1"/>
</dbReference>
<evidence type="ECO:0000256" key="11">
    <source>
        <dbReference type="ARBA" id="ARBA00022884"/>
    </source>
</evidence>
<dbReference type="Pfam" id="PF17759">
    <property type="entry name" value="tRNA_synthFbeta"/>
    <property type="match status" value="1"/>
</dbReference>
<dbReference type="SMART" id="SM00896">
    <property type="entry name" value="FDX-ACB"/>
    <property type="match status" value="1"/>
</dbReference>
<dbReference type="GO" id="GO:0000049">
    <property type="term" value="F:tRNA binding"/>
    <property type="evidence" value="ECO:0007669"/>
    <property type="project" value="UniProtKB-UniRule"/>
</dbReference>
<dbReference type="SUPFAM" id="SSF46955">
    <property type="entry name" value="Putative DNA-binding domain"/>
    <property type="match status" value="1"/>
</dbReference>
<dbReference type="InterPro" id="IPR041616">
    <property type="entry name" value="PheRS_beta_core"/>
</dbReference>
<evidence type="ECO:0000256" key="15">
    <source>
        <dbReference type="HAMAP-Rule" id="MF_00283"/>
    </source>
</evidence>
<dbReference type="NCBIfam" id="TIGR00472">
    <property type="entry name" value="pheT_bact"/>
    <property type="match status" value="1"/>
</dbReference>
<dbReference type="InterPro" id="IPR009061">
    <property type="entry name" value="DNA-bd_dom_put_sf"/>
</dbReference>
<dbReference type="GO" id="GO:0004826">
    <property type="term" value="F:phenylalanine-tRNA ligase activity"/>
    <property type="evidence" value="ECO:0007669"/>
    <property type="project" value="UniProtKB-UniRule"/>
</dbReference>
<dbReference type="GO" id="GO:0006432">
    <property type="term" value="P:phenylalanyl-tRNA aminoacylation"/>
    <property type="evidence" value="ECO:0007669"/>
    <property type="project" value="UniProtKB-UniRule"/>
</dbReference>
<dbReference type="InterPro" id="IPR045060">
    <property type="entry name" value="Phe-tRNA-ligase_IIc_bsu"/>
</dbReference>
<evidence type="ECO:0000256" key="3">
    <source>
        <dbReference type="ARBA" id="ARBA00011209"/>
    </source>
</evidence>
<name>A0A2M9D219_9MICO</name>
<evidence type="ECO:0000313" key="21">
    <source>
        <dbReference type="Proteomes" id="UP000231742"/>
    </source>
</evidence>
<dbReference type="PANTHER" id="PTHR10947:SF0">
    <property type="entry name" value="PHENYLALANINE--TRNA LIGASE BETA SUBUNIT"/>
    <property type="match status" value="1"/>
</dbReference>
<keyword evidence="6 15" id="KW-0436">Ligase</keyword>
<dbReference type="Pfam" id="PF01588">
    <property type="entry name" value="tRNA_bind"/>
    <property type="match status" value="1"/>
</dbReference>
<dbReference type="InterPro" id="IPR005147">
    <property type="entry name" value="tRNA_synthase_B5-dom"/>
</dbReference>
<dbReference type="SMART" id="SM00874">
    <property type="entry name" value="B5"/>
    <property type="match status" value="1"/>
</dbReference>
<evidence type="ECO:0000256" key="9">
    <source>
        <dbReference type="ARBA" id="ARBA00022840"/>
    </source>
</evidence>
<organism evidence="20 21">
    <name type="scientific">Salinibacterium amurskyense</name>
    <dbReference type="NCBI Taxonomy" id="205941"/>
    <lineage>
        <taxon>Bacteria</taxon>
        <taxon>Bacillati</taxon>
        <taxon>Actinomycetota</taxon>
        <taxon>Actinomycetes</taxon>
        <taxon>Micrococcales</taxon>
        <taxon>Microbacteriaceae</taxon>
        <taxon>Salinibacterium</taxon>
    </lineage>
</organism>
<dbReference type="PROSITE" id="PS50886">
    <property type="entry name" value="TRBD"/>
    <property type="match status" value="1"/>
</dbReference>
<dbReference type="HAMAP" id="MF_00283">
    <property type="entry name" value="Phe_tRNA_synth_beta1"/>
    <property type="match status" value="1"/>
</dbReference>
<dbReference type="InterPro" id="IPR005121">
    <property type="entry name" value="Fdx_antiC-bd"/>
</dbReference>
<evidence type="ECO:0000313" key="20">
    <source>
        <dbReference type="EMBL" id="PJJ78207.1"/>
    </source>
</evidence>
<keyword evidence="4 15" id="KW-0963">Cytoplasm</keyword>
<dbReference type="EC" id="6.1.1.20" evidence="15"/>
<evidence type="ECO:0000256" key="2">
    <source>
        <dbReference type="ARBA" id="ARBA00008653"/>
    </source>
</evidence>
<evidence type="ECO:0000259" key="18">
    <source>
        <dbReference type="PROSITE" id="PS51447"/>
    </source>
</evidence>
<dbReference type="Pfam" id="PF03484">
    <property type="entry name" value="B5"/>
    <property type="match status" value="1"/>
</dbReference>
<feature type="domain" description="TRNA-binding" evidence="17">
    <location>
        <begin position="40"/>
        <end position="154"/>
    </location>
</feature>
<dbReference type="Gene3D" id="3.30.56.10">
    <property type="match status" value="2"/>
</dbReference>
<dbReference type="CDD" id="cd02796">
    <property type="entry name" value="tRNA_bind_bactPheRS"/>
    <property type="match status" value="1"/>
</dbReference>
<dbReference type="PROSITE" id="PS51483">
    <property type="entry name" value="B5"/>
    <property type="match status" value="1"/>
</dbReference>
<comment type="caution">
    <text evidence="20">The sequence shown here is derived from an EMBL/GenBank/DDBJ whole genome shotgun (WGS) entry which is preliminary data.</text>
</comment>
<evidence type="ECO:0000256" key="12">
    <source>
        <dbReference type="ARBA" id="ARBA00022917"/>
    </source>
</evidence>
<dbReference type="InterPro" id="IPR004532">
    <property type="entry name" value="Phe-tRNA-ligase_IIc_bsu_bact"/>
</dbReference>
<dbReference type="SUPFAM" id="SSF55681">
    <property type="entry name" value="Class II aaRS and biotin synthetases"/>
    <property type="match status" value="1"/>
</dbReference>
<dbReference type="SMART" id="SM00873">
    <property type="entry name" value="B3_4"/>
    <property type="match status" value="1"/>
</dbReference>
<sequence>MKVPMSWLREFVEIPADITHEQVHAALVKVGFEEEDVHGFDISGPVVVGQVLEFVGEPQSNGKTINWCQVDVGEAEPRGIVCGAHNFVVGDKVVVTLPGSVLPGPFPIAARKTYGHVSDGMIASTRELGLGDEHDGILVLSTLGLDPAVGTSAIELLGLDDFAVEINVTPDRGYAMSLRGVAREYALSTGATFTDPADAPAITEASGFPVVIADDAPIRGRAGVRAFVTRVVRNVDVTKPTPTWMITRLALAGIRSISLTVDITNYVMLELGQPIHAYDLDRVAGGLTVRRAQAGEILATLDDKSRTLDPEDLLITDESGPIGLAGVMGGASTEITDSSTNVLIEAANFEPISIARTARRHKLGSEASRRFERGVDPLVAPAAAARVVELLVELGGGTVDELGSDLLADHVADAVDLPEGYAQGLIGVNYSADEITDSLQAIGATVESTETGWSVTPPSWRPDLGDKTTLVEEVARIVGYNRIPAVLPVAPPGRGLTRAQRLRRTVSNSLAASGLTEVLAYPFISQHSNDLFGASEAGGATTIKLANALDPDAATMRRSLIPGLAAIAHRNVSRGLTDLALFEVGTVFLPEAGRSYGSTSLPLGYELPSDAVLADLRSSIPQQPWHVAALFLGDAVTRQPGQQPVSRGLADALATVQLVAATLSVEIDIVTGSHHSMHPGRTAELRVGDNTVGYAGELLPALAQELDLPRVVAVLELDLSVLIQSAAADVAATPIVSYPAATQDLSLVVPTEVQAGELLALIREGAGELLEHVRLVDDYRGTGIPEAHKSLTFALRFRAVDRTLTQAEATDAKNAAVALAGERVGAELRE</sequence>
<dbReference type="Gene3D" id="3.50.40.10">
    <property type="entry name" value="Phenylalanyl-trna Synthetase, Chain B, domain 3"/>
    <property type="match status" value="1"/>
</dbReference>